<dbReference type="FunFam" id="3.90.470.20:FF:000001">
    <property type="entry name" value="Holo-[acyl-carrier-protein] synthase"/>
    <property type="match status" value="1"/>
</dbReference>
<dbReference type="EMBL" id="JWYV01000023">
    <property type="protein sequence ID" value="KKC98237.1"/>
    <property type="molecule type" value="Genomic_DNA"/>
</dbReference>
<dbReference type="PATRIC" id="fig|265726.11.peg.2715"/>
<dbReference type="Pfam" id="PF01648">
    <property type="entry name" value="ACPS"/>
    <property type="match status" value="1"/>
</dbReference>
<evidence type="ECO:0000256" key="3">
    <source>
        <dbReference type="ARBA" id="ARBA00022723"/>
    </source>
</evidence>
<keyword evidence="13" id="KW-1185">Reference proteome</keyword>
<evidence type="ECO:0000256" key="7">
    <source>
        <dbReference type="ARBA" id="ARBA00023160"/>
    </source>
</evidence>
<comment type="function">
    <text evidence="10">Transfers the 4'-phosphopantetheine moiety from coenzyme A to a Ser of acyl-carrier-protein.</text>
</comment>
<comment type="caution">
    <text evidence="12">The sequence shown here is derived from an EMBL/GenBank/DDBJ whole genome shotgun (WGS) entry which is preliminary data.</text>
</comment>
<evidence type="ECO:0000256" key="5">
    <source>
        <dbReference type="ARBA" id="ARBA00022842"/>
    </source>
</evidence>
<keyword evidence="10" id="KW-0963">Cytoplasm</keyword>
<comment type="similarity">
    <text evidence="10">Belongs to the P-Pant transferase superfamily. AcpS family.</text>
</comment>
<dbReference type="Proteomes" id="UP000033633">
    <property type="component" value="Unassembled WGS sequence"/>
</dbReference>
<evidence type="ECO:0000259" key="11">
    <source>
        <dbReference type="Pfam" id="PF01648"/>
    </source>
</evidence>
<accession>A0A0F5V827</accession>
<keyword evidence="6 10" id="KW-0443">Lipid metabolism</keyword>
<proteinExistence type="inferred from homology"/>
<sequence length="127" mass="13680">MAIVGLGTDIAEIARVEHVLDRAGETFARRVLTPEELIIFSQHKQAGRYLAKRFAVKEAAAKALGTGIACGVSFQDFIVTNNERGKPELTLAGKAAELAAQMAVRHIHLTIADEKHYAVATVILETG</sequence>
<keyword evidence="5 10" id="KW-0460">Magnesium</keyword>
<evidence type="ECO:0000256" key="8">
    <source>
        <dbReference type="ARBA" id="ARBA00050875"/>
    </source>
</evidence>
<feature type="binding site" evidence="10">
    <location>
        <position position="9"/>
    </location>
    <ligand>
        <name>Mg(2+)</name>
        <dbReference type="ChEBI" id="CHEBI:18420"/>
    </ligand>
</feature>
<feature type="binding site" evidence="10">
    <location>
        <position position="58"/>
    </location>
    <ligand>
        <name>Mg(2+)</name>
        <dbReference type="ChEBI" id="CHEBI:18420"/>
    </ligand>
</feature>
<evidence type="ECO:0000313" key="12">
    <source>
        <dbReference type="EMBL" id="KKC98237.1"/>
    </source>
</evidence>
<comment type="subcellular location">
    <subcellularLocation>
        <location evidence="10">Cytoplasm</location>
    </subcellularLocation>
</comment>
<keyword evidence="1 10" id="KW-0444">Lipid biosynthesis</keyword>
<feature type="domain" description="4'-phosphopantetheinyl transferase" evidence="11">
    <location>
        <begin position="5"/>
        <end position="121"/>
    </location>
</feature>
<dbReference type="Gene3D" id="3.90.470.20">
    <property type="entry name" value="4'-phosphopantetheinyl transferase domain"/>
    <property type="match status" value="1"/>
</dbReference>
<evidence type="ECO:0000313" key="13">
    <source>
        <dbReference type="Proteomes" id="UP000033633"/>
    </source>
</evidence>
<keyword evidence="3 10" id="KW-0479">Metal-binding</keyword>
<dbReference type="HAMAP" id="MF_00101">
    <property type="entry name" value="AcpS"/>
    <property type="match status" value="1"/>
</dbReference>
<comment type="catalytic activity">
    <reaction evidence="8 10">
        <text>apo-[ACP] + CoA = holo-[ACP] + adenosine 3',5'-bisphosphate + H(+)</text>
        <dbReference type="Rhea" id="RHEA:12068"/>
        <dbReference type="Rhea" id="RHEA-COMP:9685"/>
        <dbReference type="Rhea" id="RHEA-COMP:9690"/>
        <dbReference type="ChEBI" id="CHEBI:15378"/>
        <dbReference type="ChEBI" id="CHEBI:29999"/>
        <dbReference type="ChEBI" id="CHEBI:57287"/>
        <dbReference type="ChEBI" id="CHEBI:58343"/>
        <dbReference type="ChEBI" id="CHEBI:64479"/>
        <dbReference type="EC" id="2.7.8.7"/>
    </reaction>
</comment>
<evidence type="ECO:0000256" key="6">
    <source>
        <dbReference type="ARBA" id="ARBA00023098"/>
    </source>
</evidence>
<dbReference type="OrthoDB" id="517356at2"/>
<dbReference type="NCBIfam" id="TIGR00516">
    <property type="entry name" value="acpS"/>
    <property type="match status" value="1"/>
</dbReference>
<dbReference type="GO" id="GO:0000287">
    <property type="term" value="F:magnesium ion binding"/>
    <property type="evidence" value="ECO:0007669"/>
    <property type="project" value="UniProtKB-UniRule"/>
</dbReference>
<evidence type="ECO:0000256" key="2">
    <source>
        <dbReference type="ARBA" id="ARBA00022679"/>
    </source>
</evidence>
<keyword evidence="2 10" id="KW-0808">Transferase</keyword>
<dbReference type="GO" id="GO:0005737">
    <property type="term" value="C:cytoplasm"/>
    <property type="evidence" value="ECO:0007669"/>
    <property type="project" value="UniProtKB-SubCell"/>
</dbReference>
<evidence type="ECO:0000256" key="10">
    <source>
        <dbReference type="HAMAP-Rule" id="MF_00101"/>
    </source>
</evidence>
<evidence type="ECO:0000256" key="9">
    <source>
        <dbReference type="ARBA" id="ARBA00054726"/>
    </source>
</evidence>
<dbReference type="RefSeq" id="WP_046222280.1">
    <property type="nucleotide sequence ID" value="NZ_JWYV01000023.1"/>
</dbReference>
<dbReference type="InterPro" id="IPR008278">
    <property type="entry name" value="4-PPantetheinyl_Trfase_dom"/>
</dbReference>
<dbReference type="GO" id="GO:0008897">
    <property type="term" value="F:holo-[acyl-carrier-protein] synthase activity"/>
    <property type="evidence" value="ECO:0007669"/>
    <property type="project" value="UniProtKB-UniRule"/>
</dbReference>
<keyword evidence="4 10" id="KW-0276">Fatty acid metabolism</keyword>
<dbReference type="InterPro" id="IPR002582">
    <property type="entry name" value="ACPS"/>
</dbReference>
<organism evidence="12 13">
    <name type="scientific">Photobacterium halotolerans</name>
    <dbReference type="NCBI Taxonomy" id="265726"/>
    <lineage>
        <taxon>Bacteria</taxon>
        <taxon>Pseudomonadati</taxon>
        <taxon>Pseudomonadota</taxon>
        <taxon>Gammaproteobacteria</taxon>
        <taxon>Vibrionales</taxon>
        <taxon>Vibrionaceae</taxon>
        <taxon>Photobacterium</taxon>
    </lineage>
</organism>
<gene>
    <name evidence="10" type="primary">acpS</name>
    <name evidence="12" type="ORF">KY46_19570</name>
</gene>
<dbReference type="STRING" id="265726.KY46_19570"/>
<dbReference type="EC" id="2.7.8.7" evidence="10"/>
<evidence type="ECO:0000256" key="4">
    <source>
        <dbReference type="ARBA" id="ARBA00022832"/>
    </source>
</evidence>
<dbReference type="AlphaFoldDB" id="A0A0F5V827"/>
<comment type="function">
    <text evidence="9">Transfers the 4'-phosphopantetheine moiety from coenzyme A to the 'Ser-36' of acyl-carrier-protein.</text>
</comment>
<dbReference type="InterPro" id="IPR004568">
    <property type="entry name" value="Ppantetheine-prot_Trfase_dom"/>
</dbReference>
<dbReference type="InterPro" id="IPR037143">
    <property type="entry name" value="4-PPantetheinyl_Trfase_dom_sf"/>
</dbReference>
<keyword evidence="7 10" id="KW-0275">Fatty acid biosynthesis</keyword>
<comment type="cofactor">
    <cofactor evidence="10">
        <name>Mg(2+)</name>
        <dbReference type="ChEBI" id="CHEBI:18420"/>
    </cofactor>
</comment>
<reference evidence="12 13" key="1">
    <citation type="submission" date="2014-12" db="EMBL/GenBank/DDBJ databases">
        <title>Mercury Reductase activity and rhizosphere competence traits in the genome of root associated Photobacterium halotolerans MELD1.</title>
        <authorList>
            <person name="Mathew D.C."/>
            <person name="Huang C.-C."/>
        </authorList>
    </citation>
    <scope>NUCLEOTIDE SEQUENCE [LARGE SCALE GENOMIC DNA]</scope>
    <source>
        <strain evidence="12 13">MELD1</strain>
    </source>
</reference>
<evidence type="ECO:0000256" key="1">
    <source>
        <dbReference type="ARBA" id="ARBA00022516"/>
    </source>
</evidence>
<protein>
    <recommendedName>
        <fullName evidence="10">Holo-[acyl-carrier-protein] synthase</fullName>
        <shortName evidence="10">Holo-ACP synthase</shortName>
        <ecNumber evidence="10">2.7.8.7</ecNumber>
    </recommendedName>
    <alternativeName>
        <fullName evidence="10">4'-phosphopantetheinyl transferase AcpS</fullName>
    </alternativeName>
</protein>
<name>A0A0F5V827_9GAMM</name>
<dbReference type="SUPFAM" id="SSF56214">
    <property type="entry name" value="4'-phosphopantetheinyl transferase"/>
    <property type="match status" value="1"/>
</dbReference>
<dbReference type="GO" id="GO:0006633">
    <property type="term" value="P:fatty acid biosynthetic process"/>
    <property type="evidence" value="ECO:0007669"/>
    <property type="project" value="UniProtKB-UniRule"/>
</dbReference>
<dbReference type="NCBIfam" id="TIGR00556">
    <property type="entry name" value="pantethn_trn"/>
    <property type="match status" value="1"/>
</dbReference>